<comment type="catalytic activity">
    <reaction evidence="5">
        <text>a hydroperoxide + [thioredoxin]-dithiol = an alcohol + [thioredoxin]-disulfide + H2O</text>
        <dbReference type="Rhea" id="RHEA:62620"/>
        <dbReference type="Rhea" id="RHEA-COMP:10698"/>
        <dbReference type="Rhea" id="RHEA-COMP:10700"/>
        <dbReference type="ChEBI" id="CHEBI:15377"/>
        <dbReference type="ChEBI" id="CHEBI:29950"/>
        <dbReference type="ChEBI" id="CHEBI:30879"/>
        <dbReference type="ChEBI" id="CHEBI:35924"/>
        <dbReference type="ChEBI" id="CHEBI:50058"/>
        <dbReference type="EC" id="1.11.1.24"/>
    </reaction>
</comment>
<dbReference type="PIRSF" id="PIRSF000303">
    <property type="entry name" value="Glutathion_perox"/>
    <property type="match status" value="1"/>
</dbReference>
<dbReference type="FunFam" id="3.40.30.10:FF:000010">
    <property type="entry name" value="Glutathione peroxidase"/>
    <property type="match status" value="1"/>
</dbReference>
<evidence type="ECO:0000256" key="3">
    <source>
        <dbReference type="ARBA" id="ARBA00022862"/>
    </source>
</evidence>
<evidence type="ECO:0000313" key="10">
    <source>
        <dbReference type="Proteomes" id="UP000232875"/>
    </source>
</evidence>
<dbReference type="Proteomes" id="UP000232875">
    <property type="component" value="Unassembled WGS sequence"/>
</dbReference>
<dbReference type="EMBL" id="KZ454990">
    <property type="protein sequence ID" value="PKI83971.1"/>
    <property type="molecule type" value="Genomic_DNA"/>
</dbReference>
<keyword evidence="4 7" id="KW-0560">Oxidoreductase</keyword>
<feature type="active site" evidence="6">
    <location>
        <position position="36"/>
    </location>
</feature>
<feature type="domain" description="Thioredoxin" evidence="8">
    <location>
        <begin position="1"/>
        <end position="160"/>
    </location>
</feature>
<dbReference type="InterPro" id="IPR036249">
    <property type="entry name" value="Thioredoxin-like_sf"/>
</dbReference>
<accession>A0A2N1JBP1</accession>
<evidence type="ECO:0000256" key="6">
    <source>
        <dbReference type="PIRSR" id="PIRSR000303-1"/>
    </source>
</evidence>
<dbReference type="InterPro" id="IPR029760">
    <property type="entry name" value="GPX_CS"/>
</dbReference>
<dbReference type="STRING" id="2020962.A0A2N1JBP1"/>
<dbReference type="PANTHER" id="PTHR11592">
    <property type="entry name" value="GLUTATHIONE PEROXIDASE"/>
    <property type="match status" value="1"/>
</dbReference>
<evidence type="ECO:0000256" key="4">
    <source>
        <dbReference type="ARBA" id="ARBA00023002"/>
    </source>
</evidence>
<reference evidence="9 10" key="1">
    <citation type="submission" date="2017-10" db="EMBL/GenBank/DDBJ databases">
        <title>A novel species of cold-tolerant Malassezia isolated from bats.</title>
        <authorList>
            <person name="Lorch J.M."/>
            <person name="Palmer J.M."/>
            <person name="Vanderwolf K.J."/>
            <person name="Schmidt K.Z."/>
            <person name="Verant M.L."/>
            <person name="Weller T.J."/>
            <person name="Blehert D.S."/>
        </authorList>
    </citation>
    <scope>NUCLEOTIDE SEQUENCE [LARGE SCALE GENOMIC DNA]</scope>
    <source>
        <strain evidence="9 10">NWHC:44797-103</strain>
    </source>
</reference>
<dbReference type="PROSITE" id="PS00763">
    <property type="entry name" value="GLUTATHIONE_PEROXID_2"/>
    <property type="match status" value="1"/>
</dbReference>
<gene>
    <name evidence="9" type="ORF">MVES_001940</name>
</gene>
<comment type="similarity">
    <text evidence="1 7">Belongs to the glutathione peroxidase family.</text>
</comment>
<dbReference type="GO" id="GO:0140824">
    <property type="term" value="F:thioredoxin-dependent peroxiredoxin activity"/>
    <property type="evidence" value="ECO:0007669"/>
    <property type="project" value="UniProtKB-EC"/>
</dbReference>
<dbReference type="GO" id="GO:0034599">
    <property type="term" value="P:cellular response to oxidative stress"/>
    <property type="evidence" value="ECO:0007669"/>
    <property type="project" value="TreeGrafter"/>
</dbReference>
<dbReference type="PROSITE" id="PS51352">
    <property type="entry name" value="THIOREDOXIN_2"/>
    <property type="match status" value="1"/>
</dbReference>
<proteinExistence type="inferred from homology"/>
<sequence length="161" mass="18108">MVTFYDLKSTLLSGAPFDFSQLKNKVVLVVNTASKCGFTPQLEGLETLYKTYSPKGLAILGFPCNQFAGQEPGDSDTINSFCQKNYGVSFPIMSKSDVNGPETNETFKYLKHERPGMFGTEMIKWNFTKFLVDKNGKVVERYSPTTKPEHIAKDIEKLLQQ</sequence>
<protein>
    <recommendedName>
        <fullName evidence="7">Glutathione peroxidase</fullName>
    </recommendedName>
</protein>
<dbReference type="InterPro" id="IPR029759">
    <property type="entry name" value="GPX_AS"/>
</dbReference>
<evidence type="ECO:0000256" key="5">
    <source>
        <dbReference type="ARBA" id="ARBA00049091"/>
    </source>
</evidence>
<dbReference type="PANTHER" id="PTHR11592:SF78">
    <property type="entry name" value="GLUTATHIONE PEROXIDASE"/>
    <property type="match status" value="1"/>
</dbReference>
<evidence type="ECO:0000313" key="9">
    <source>
        <dbReference type="EMBL" id="PKI83971.1"/>
    </source>
</evidence>
<dbReference type="InterPro" id="IPR000889">
    <property type="entry name" value="Glutathione_peroxidase"/>
</dbReference>
<dbReference type="AlphaFoldDB" id="A0A2N1JBP1"/>
<dbReference type="OrthoDB" id="446890at2759"/>
<keyword evidence="10" id="KW-1185">Reference proteome</keyword>
<dbReference type="PRINTS" id="PR01011">
    <property type="entry name" value="GLUTPROXDASE"/>
</dbReference>
<dbReference type="PROSITE" id="PS00460">
    <property type="entry name" value="GLUTATHIONE_PEROXID_1"/>
    <property type="match status" value="1"/>
</dbReference>
<evidence type="ECO:0000259" key="8">
    <source>
        <dbReference type="PROSITE" id="PS51352"/>
    </source>
</evidence>
<dbReference type="Gene3D" id="3.40.30.10">
    <property type="entry name" value="Glutaredoxin"/>
    <property type="match status" value="1"/>
</dbReference>
<dbReference type="SUPFAM" id="SSF52833">
    <property type="entry name" value="Thioredoxin-like"/>
    <property type="match status" value="1"/>
</dbReference>
<evidence type="ECO:0000256" key="7">
    <source>
        <dbReference type="RuleBase" id="RU000499"/>
    </source>
</evidence>
<keyword evidence="2 7" id="KW-0575">Peroxidase</keyword>
<keyword evidence="3" id="KW-0049">Antioxidant</keyword>
<dbReference type="CDD" id="cd00340">
    <property type="entry name" value="GSH_Peroxidase"/>
    <property type="match status" value="1"/>
</dbReference>
<evidence type="ECO:0000256" key="2">
    <source>
        <dbReference type="ARBA" id="ARBA00022559"/>
    </source>
</evidence>
<name>A0A2N1JBP1_9BASI</name>
<dbReference type="Pfam" id="PF00255">
    <property type="entry name" value="GSHPx"/>
    <property type="match status" value="1"/>
</dbReference>
<dbReference type="PROSITE" id="PS51355">
    <property type="entry name" value="GLUTATHIONE_PEROXID_3"/>
    <property type="match status" value="1"/>
</dbReference>
<organism evidence="9 10">
    <name type="scientific">Malassezia vespertilionis</name>
    <dbReference type="NCBI Taxonomy" id="2020962"/>
    <lineage>
        <taxon>Eukaryota</taxon>
        <taxon>Fungi</taxon>
        <taxon>Dikarya</taxon>
        <taxon>Basidiomycota</taxon>
        <taxon>Ustilaginomycotina</taxon>
        <taxon>Malasseziomycetes</taxon>
        <taxon>Malasseziales</taxon>
        <taxon>Malasseziaceae</taxon>
        <taxon>Malassezia</taxon>
    </lineage>
</organism>
<evidence type="ECO:0000256" key="1">
    <source>
        <dbReference type="ARBA" id="ARBA00006926"/>
    </source>
</evidence>
<dbReference type="InterPro" id="IPR013766">
    <property type="entry name" value="Thioredoxin_domain"/>
</dbReference>